<protein>
    <recommendedName>
        <fullName evidence="3">Transposase</fullName>
    </recommendedName>
</protein>
<keyword evidence="2" id="KW-1185">Reference proteome</keyword>
<reference evidence="1" key="1">
    <citation type="journal article" date="2019" name="bioRxiv">
        <title>The Genome of the Zebra Mussel, Dreissena polymorpha: A Resource for Invasive Species Research.</title>
        <authorList>
            <person name="McCartney M.A."/>
            <person name="Auch B."/>
            <person name="Kono T."/>
            <person name="Mallez S."/>
            <person name="Zhang Y."/>
            <person name="Obille A."/>
            <person name="Becker A."/>
            <person name="Abrahante J.E."/>
            <person name="Garbe J."/>
            <person name="Badalamenti J.P."/>
            <person name="Herman A."/>
            <person name="Mangelson H."/>
            <person name="Liachko I."/>
            <person name="Sullivan S."/>
            <person name="Sone E.D."/>
            <person name="Koren S."/>
            <person name="Silverstein K.A.T."/>
            <person name="Beckman K.B."/>
            <person name="Gohl D.M."/>
        </authorList>
    </citation>
    <scope>NUCLEOTIDE SEQUENCE</scope>
    <source>
        <strain evidence="1">Duluth1</strain>
        <tissue evidence="1">Whole animal</tissue>
    </source>
</reference>
<gene>
    <name evidence="1" type="ORF">DPMN_114668</name>
</gene>
<organism evidence="1 2">
    <name type="scientific">Dreissena polymorpha</name>
    <name type="common">Zebra mussel</name>
    <name type="synonym">Mytilus polymorpha</name>
    <dbReference type="NCBI Taxonomy" id="45954"/>
    <lineage>
        <taxon>Eukaryota</taxon>
        <taxon>Metazoa</taxon>
        <taxon>Spiralia</taxon>
        <taxon>Lophotrochozoa</taxon>
        <taxon>Mollusca</taxon>
        <taxon>Bivalvia</taxon>
        <taxon>Autobranchia</taxon>
        <taxon>Heteroconchia</taxon>
        <taxon>Euheterodonta</taxon>
        <taxon>Imparidentia</taxon>
        <taxon>Neoheterodontei</taxon>
        <taxon>Myida</taxon>
        <taxon>Dreissenoidea</taxon>
        <taxon>Dreissenidae</taxon>
        <taxon>Dreissena</taxon>
    </lineage>
</organism>
<dbReference type="Proteomes" id="UP000828390">
    <property type="component" value="Unassembled WGS sequence"/>
</dbReference>
<proteinExistence type="predicted"/>
<dbReference type="GO" id="GO:0003676">
    <property type="term" value="F:nucleic acid binding"/>
    <property type="evidence" value="ECO:0007669"/>
    <property type="project" value="InterPro"/>
</dbReference>
<evidence type="ECO:0008006" key="3">
    <source>
        <dbReference type="Google" id="ProtNLM"/>
    </source>
</evidence>
<accession>A0A9D4KKH8</accession>
<dbReference type="InterPro" id="IPR036397">
    <property type="entry name" value="RNaseH_sf"/>
</dbReference>
<evidence type="ECO:0000313" key="2">
    <source>
        <dbReference type="Proteomes" id="UP000828390"/>
    </source>
</evidence>
<name>A0A9D4KKH8_DREPO</name>
<dbReference type="AlphaFoldDB" id="A0A9D4KKH8"/>
<dbReference type="EMBL" id="JAIWYP010000004">
    <property type="protein sequence ID" value="KAH3841210.1"/>
    <property type="molecule type" value="Genomic_DNA"/>
</dbReference>
<comment type="caution">
    <text evidence="1">The sequence shown here is derived from an EMBL/GenBank/DDBJ whole genome shotgun (WGS) entry which is preliminary data.</text>
</comment>
<reference evidence="1" key="2">
    <citation type="submission" date="2020-11" db="EMBL/GenBank/DDBJ databases">
        <authorList>
            <person name="McCartney M.A."/>
            <person name="Auch B."/>
            <person name="Kono T."/>
            <person name="Mallez S."/>
            <person name="Becker A."/>
            <person name="Gohl D.M."/>
            <person name="Silverstein K.A.T."/>
            <person name="Koren S."/>
            <person name="Bechman K.B."/>
            <person name="Herman A."/>
            <person name="Abrahante J.E."/>
            <person name="Garbe J."/>
        </authorList>
    </citation>
    <scope>NUCLEOTIDE SEQUENCE</scope>
    <source>
        <strain evidence="1">Duluth1</strain>
        <tissue evidence="1">Whole animal</tissue>
    </source>
</reference>
<dbReference type="Gene3D" id="3.30.420.10">
    <property type="entry name" value="Ribonuclease H-like superfamily/Ribonuclease H"/>
    <property type="match status" value="1"/>
</dbReference>
<sequence>MTFRNCRKAMVFHQDSVSSHTSKQTLQFLKKEKVNLIDRDEWMPKSPDAVPMDFGIW</sequence>
<evidence type="ECO:0000313" key="1">
    <source>
        <dbReference type="EMBL" id="KAH3841210.1"/>
    </source>
</evidence>